<organism evidence="11 12">
    <name type="scientific">Candidatus Uhrbacteria bacterium CG22_combo_CG10-13_8_21_14_all_47_17</name>
    <dbReference type="NCBI Taxonomy" id="1975041"/>
    <lineage>
        <taxon>Bacteria</taxon>
        <taxon>Candidatus Uhriibacteriota</taxon>
    </lineage>
</organism>
<dbReference type="PANTHER" id="PTHR47964:SF1">
    <property type="entry name" value="ATP-DEPENDENT DNA HELICASE HOMOLOG RECG, CHLOROPLASTIC"/>
    <property type="match status" value="1"/>
</dbReference>
<comment type="caution">
    <text evidence="11">The sequence shown here is derived from an EMBL/GenBank/DDBJ whole genome shotgun (WGS) entry which is preliminary data.</text>
</comment>
<keyword evidence="4 11" id="KW-0347">Helicase</keyword>
<evidence type="ECO:0000256" key="7">
    <source>
        <dbReference type="ARBA" id="ARBA00023204"/>
    </source>
</evidence>
<evidence type="ECO:0000256" key="5">
    <source>
        <dbReference type="ARBA" id="ARBA00022840"/>
    </source>
</evidence>
<protein>
    <recommendedName>
        <fullName evidence="8">Probable DNA 3'-5' helicase RecG</fullName>
    </recommendedName>
</protein>
<dbReference type="GO" id="GO:0005524">
    <property type="term" value="F:ATP binding"/>
    <property type="evidence" value="ECO:0007669"/>
    <property type="project" value="UniProtKB-KW"/>
</dbReference>
<dbReference type="SMART" id="SM00487">
    <property type="entry name" value="DEXDc"/>
    <property type="match status" value="1"/>
</dbReference>
<dbReference type="CDD" id="cd04488">
    <property type="entry name" value="RecG_wedge_OBF"/>
    <property type="match status" value="1"/>
</dbReference>
<dbReference type="GO" id="GO:0006281">
    <property type="term" value="P:DNA repair"/>
    <property type="evidence" value="ECO:0007669"/>
    <property type="project" value="UniProtKB-KW"/>
</dbReference>
<dbReference type="InterPro" id="IPR027417">
    <property type="entry name" value="P-loop_NTPase"/>
</dbReference>
<dbReference type="InterPro" id="IPR011545">
    <property type="entry name" value="DEAD/DEAH_box_helicase_dom"/>
</dbReference>
<evidence type="ECO:0000313" key="12">
    <source>
        <dbReference type="Proteomes" id="UP000231581"/>
    </source>
</evidence>
<dbReference type="PROSITE" id="PS51194">
    <property type="entry name" value="HELICASE_CTER"/>
    <property type="match status" value="1"/>
</dbReference>
<keyword evidence="5" id="KW-0067">ATP-binding</keyword>
<evidence type="ECO:0000256" key="2">
    <source>
        <dbReference type="ARBA" id="ARBA00022763"/>
    </source>
</evidence>
<name>A0A2H0BSB4_9BACT</name>
<dbReference type="InterPro" id="IPR047112">
    <property type="entry name" value="RecG/Mfd"/>
</dbReference>
<keyword evidence="1" id="KW-0547">Nucleotide-binding</keyword>
<dbReference type="InterPro" id="IPR033454">
    <property type="entry name" value="RecG_wedge"/>
</dbReference>
<reference evidence="11 12" key="1">
    <citation type="submission" date="2017-09" db="EMBL/GenBank/DDBJ databases">
        <title>Depth-based differentiation of microbial function through sediment-hosted aquifers and enrichment of novel symbionts in the deep terrestrial subsurface.</title>
        <authorList>
            <person name="Probst A.J."/>
            <person name="Ladd B."/>
            <person name="Jarett J.K."/>
            <person name="Geller-Mcgrath D.E."/>
            <person name="Sieber C.M."/>
            <person name="Emerson J.B."/>
            <person name="Anantharaman K."/>
            <person name="Thomas B.C."/>
            <person name="Malmstrom R."/>
            <person name="Stieglmeier M."/>
            <person name="Klingl A."/>
            <person name="Woyke T."/>
            <person name="Ryan C.M."/>
            <person name="Banfield J.F."/>
        </authorList>
    </citation>
    <scope>NUCLEOTIDE SEQUENCE [LARGE SCALE GENOMIC DNA]</scope>
    <source>
        <strain evidence="11">CG22_combo_CG10-13_8_21_14_all_47_17</strain>
    </source>
</reference>
<dbReference type="EMBL" id="PCSZ01000050">
    <property type="protein sequence ID" value="PIP60565.1"/>
    <property type="molecule type" value="Genomic_DNA"/>
</dbReference>
<evidence type="ECO:0000313" key="11">
    <source>
        <dbReference type="EMBL" id="PIP60565.1"/>
    </source>
</evidence>
<keyword evidence="2" id="KW-0227">DNA damage</keyword>
<dbReference type="SMART" id="SM00490">
    <property type="entry name" value="HELICc"/>
    <property type="match status" value="1"/>
</dbReference>
<dbReference type="Pfam" id="PF00270">
    <property type="entry name" value="DEAD"/>
    <property type="match status" value="1"/>
</dbReference>
<evidence type="ECO:0000256" key="8">
    <source>
        <dbReference type="ARBA" id="ARBA00049819"/>
    </source>
</evidence>
<feature type="domain" description="Helicase ATP-binding" evidence="9">
    <location>
        <begin position="274"/>
        <end position="447"/>
    </location>
</feature>
<evidence type="ECO:0000256" key="4">
    <source>
        <dbReference type="ARBA" id="ARBA00022806"/>
    </source>
</evidence>
<dbReference type="SUPFAM" id="SSF52540">
    <property type="entry name" value="P-loop containing nucleoside triphosphate hydrolases"/>
    <property type="match status" value="1"/>
</dbReference>
<dbReference type="PROSITE" id="PS51192">
    <property type="entry name" value="HELICASE_ATP_BIND_1"/>
    <property type="match status" value="1"/>
</dbReference>
<keyword evidence="7" id="KW-0234">DNA repair</keyword>
<evidence type="ECO:0000256" key="6">
    <source>
        <dbReference type="ARBA" id="ARBA00023125"/>
    </source>
</evidence>
<dbReference type="InterPro" id="IPR001650">
    <property type="entry name" value="Helicase_C-like"/>
</dbReference>
<accession>A0A2H0BSB4</accession>
<dbReference type="Gene3D" id="2.40.50.140">
    <property type="entry name" value="Nucleic acid-binding proteins"/>
    <property type="match status" value="1"/>
</dbReference>
<gene>
    <name evidence="11" type="ORF">COX00_02440</name>
</gene>
<dbReference type="SUPFAM" id="SSF50249">
    <property type="entry name" value="Nucleic acid-binding proteins"/>
    <property type="match status" value="1"/>
</dbReference>
<evidence type="ECO:0000256" key="3">
    <source>
        <dbReference type="ARBA" id="ARBA00022801"/>
    </source>
</evidence>
<dbReference type="AlphaFoldDB" id="A0A2H0BSB4"/>
<dbReference type="GO" id="GO:0016787">
    <property type="term" value="F:hydrolase activity"/>
    <property type="evidence" value="ECO:0007669"/>
    <property type="project" value="UniProtKB-KW"/>
</dbReference>
<proteinExistence type="predicted"/>
<evidence type="ECO:0000259" key="9">
    <source>
        <dbReference type="PROSITE" id="PS51192"/>
    </source>
</evidence>
<keyword evidence="6" id="KW-0238">DNA-binding</keyword>
<dbReference type="Pfam" id="PF19833">
    <property type="entry name" value="RecG_dom3_C"/>
    <property type="match status" value="1"/>
</dbReference>
<dbReference type="Proteomes" id="UP000231581">
    <property type="component" value="Unassembled WGS sequence"/>
</dbReference>
<dbReference type="GO" id="GO:0003677">
    <property type="term" value="F:DNA binding"/>
    <property type="evidence" value="ECO:0007669"/>
    <property type="project" value="UniProtKB-KW"/>
</dbReference>
<dbReference type="InterPro" id="IPR012340">
    <property type="entry name" value="NA-bd_OB-fold"/>
</dbReference>
<evidence type="ECO:0000259" key="10">
    <source>
        <dbReference type="PROSITE" id="PS51194"/>
    </source>
</evidence>
<dbReference type="PANTHER" id="PTHR47964">
    <property type="entry name" value="ATP-DEPENDENT DNA HELICASE HOMOLOG RECG, CHLOROPLASTIC"/>
    <property type="match status" value="1"/>
</dbReference>
<dbReference type="InterPro" id="IPR045562">
    <property type="entry name" value="RecG_dom3_C"/>
</dbReference>
<sequence length="690" mass="77584">MLKWEEPATFIKGATASVRKAWRTLGIETIGDLFLTIPRRYDDFSRICTIRDCQNGDVVTLKGKVVECRKLPSFRKRFVIVRVKIQDETGTMSANFFNQPWILDDIQLDQEIYLSGKIKTHPTYGKQMQSPLLEAADSTTLAAAKITPVYGLSGSLVQKTYRRLIQSAIDQLVWPKDPFSPNMLVRHKLPAFEEAIRSLHVPQTHEAIEQGRRRLAFDELLMLQLNLGRTRKEANVLGAPRIEADIDFVKSFVKELPFELTDDQRKAAWAAMKDMQEEHPMLRLLQGDVGSGKTVVAALLSAIIKRVGQSAAMIAPTEVLAKQHADTFRRLFQHWHIPVLLVTRTTKRLFDGHTEEDLSESQLTSCIEQGNIVLVGTHALLQPGRLPKDLALAIIDEQHRFGVQQREGLIRDLRADKKTPHLLSMTATPIPRSLALTIFGDLHVSTLKEKPAGRLPIKTQVLLEKDQEKAFVYAKKAVERDERVFVVCPLIDPSDVLGFRAVTDECKRLQKTDFEGITVGLLHGRMKKEEKEEALKDFISGKTPVLVSTTVIEVGVDVPDATVMIIEGAERFGLAQLHQLRGRVGRSTKASSCFLITQGDEHALKRLKLLEATQDGFRLAEADLRMRGAGELSGTSQTGWLGFRAARFSDIDLMAAACEEAQALLETKEPVHEETWPMYREFRDATNHLE</sequence>
<dbReference type="Pfam" id="PF17191">
    <property type="entry name" value="RecG_wedge"/>
    <property type="match status" value="1"/>
</dbReference>
<dbReference type="Gene3D" id="3.40.50.300">
    <property type="entry name" value="P-loop containing nucleotide triphosphate hydrolases"/>
    <property type="match status" value="2"/>
</dbReference>
<dbReference type="InterPro" id="IPR014001">
    <property type="entry name" value="Helicase_ATP-bd"/>
</dbReference>
<dbReference type="GO" id="GO:0003678">
    <property type="term" value="F:DNA helicase activity"/>
    <property type="evidence" value="ECO:0007669"/>
    <property type="project" value="TreeGrafter"/>
</dbReference>
<evidence type="ECO:0000256" key="1">
    <source>
        <dbReference type="ARBA" id="ARBA00022741"/>
    </source>
</evidence>
<keyword evidence="3" id="KW-0378">Hydrolase</keyword>
<dbReference type="Pfam" id="PF00271">
    <property type="entry name" value="Helicase_C"/>
    <property type="match status" value="1"/>
</dbReference>
<feature type="domain" description="Helicase C-terminal" evidence="10">
    <location>
        <begin position="466"/>
        <end position="625"/>
    </location>
</feature>